<proteinExistence type="predicted"/>
<evidence type="ECO:0000313" key="1">
    <source>
        <dbReference type="EMBL" id="SNU97176.1"/>
    </source>
</evidence>
<name>A0A239THM2_9FIRM</name>
<protein>
    <submittedName>
        <fullName evidence="1">Uncharacterized protein</fullName>
    </submittedName>
</protein>
<organism evidence="1 2">
    <name type="scientific">Megamonas hypermegale</name>
    <dbReference type="NCBI Taxonomy" id="158847"/>
    <lineage>
        <taxon>Bacteria</taxon>
        <taxon>Bacillati</taxon>
        <taxon>Bacillota</taxon>
        <taxon>Negativicutes</taxon>
        <taxon>Selenomonadales</taxon>
        <taxon>Selenomonadaceae</taxon>
        <taxon>Megamonas</taxon>
    </lineage>
</organism>
<dbReference type="Proteomes" id="UP000215383">
    <property type="component" value="Chromosome 1"/>
</dbReference>
<sequence>MPTIMTKYKYNDNLFLIYNTNLLNNNFSADELQCLSRDIQTDYIIIFNGGKINFYNAQGEEISADTDMNKIALYHQTKDVNIDITREIEVRFTDSYINRIMTSNNIFQSYIA</sequence>
<reference evidence="1 2" key="1">
    <citation type="submission" date="2017-06" db="EMBL/GenBank/DDBJ databases">
        <authorList>
            <consortium name="Pathogen Informatics"/>
        </authorList>
    </citation>
    <scope>NUCLEOTIDE SEQUENCE [LARGE SCALE GENOMIC DNA]</scope>
    <source>
        <strain evidence="1 2">NCTC10570</strain>
    </source>
</reference>
<accession>A0A239THM2</accession>
<dbReference type="RefSeq" id="WP_027890919.1">
    <property type="nucleotide sequence ID" value="NZ_LT906446.1"/>
</dbReference>
<evidence type="ECO:0000313" key="2">
    <source>
        <dbReference type="Proteomes" id="UP000215383"/>
    </source>
</evidence>
<dbReference type="AlphaFoldDB" id="A0A239THM2"/>
<dbReference type="EMBL" id="LT906446">
    <property type="protein sequence ID" value="SNU97176.1"/>
    <property type="molecule type" value="Genomic_DNA"/>
</dbReference>
<dbReference type="GeneID" id="78506733"/>
<keyword evidence="2" id="KW-1185">Reference proteome</keyword>
<gene>
    <name evidence="1" type="ORF">SAMEA4364220_00708</name>
</gene>